<dbReference type="InterPro" id="IPR045455">
    <property type="entry name" value="NrS-1_pol-like_helicase"/>
</dbReference>
<evidence type="ECO:0000313" key="2">
    <source>
        <dbReference type="EMBL" id="RXE46352.1"/>
    </source>
</evidence>
<gene>
    <name evidence="2" type="ORF">B4O85_28080</name>
</gene>
<dbReference type="EMBL" id="MZZJ01000018">
    <property type="protein sequence ID" value="RXE46352.1"/>
    <property type="molecule type" value="Genomic_DNA"/>
</dbReference>
<organism evidence="2 3">
    <name type="scientific">Pseudomonas azotoformans</name>
    <dbReference type="NCBI Taxonomy" id="47878"/>
    <lineage>
        <taxon>Bacteria</taxon>
        <taxon>Pseudomonadati</taxon>
        <taxon>Pseudomonadota</taxon>
        <taxon>Gammaproteobacteria</taxon>
        <taxon>Pseudomonadales</taxon>
        <taxon>Pseudomonadaceae</taxon>
        <taxon>Pseudomonas</taxon>
    </lineage>
</organism>
<accession>A0A4Q0HDA0</accession>
<protein>
    <recommendedName>
        <fullName evidence="1">NrS-1 polymerase-like helicase domain-containing protein</fullName>
    </recommendedName>
</protein>
<comment type="caution">
    <text evidence="2">The sequence shown here is derived from an EMBL/GenBank/DDBJ whole genome shotgun (WGS) entry which is preliminary data.</text>
</comment>
<dbReference type="AlphaFoldDB" id="A0A4Q0HDA0"/>
<evidence type="ECO:0000313" key="3">
    <source>
        <dbReference type="Proteomes" id="UP000290481"/>
    </source>
</evidence>
<evidence type="ECO:0000259" key="1">
    <source>
        <dbReference type="Pfam" id="PF19263"/>
    </source>
</evidence>
<dbReference type="Pfam" id="PF19263">
    <property type="entry name" value="DUF5906"/>
    <property type="match status" value="1"/>
</dbReference>
<dbReference type="Proteomes" id="UP000290481">
    <property type="component" value="Unassembled WGS sequence"/>
</dbReference>
<feature type="domain" description="NrS-1 polymerase-like helicase" evidence="1">
    <location>
        <begin position="120"/>
        <end position="227"/>
    </location>
</feature>
<sequence length="385" mass="42899">MDLVTGTVQGGSGVLRAFYKQMGGTDTKASGAYLLACLDYSYGDGFEPNGPVFLPGGLVNTWKAHKVKYSGSKVTAEDASPFLEYMERMFNVEDERDFMLWWVAHAIRRPEQKIIATPVLRSRQGIGKTFMVGTLMRGIMGASADVCSLSDIVGTFQDALIGKTTLLCDECYVDKRRTTNVLKIYQSNETLMINRKGLPVVTVDNKLNLMIASNDFDPVYFESSDRRFFIPQFIEYKVNQAESQGFIGKFAHWLDCGGFQKVRDYLETVDLYKYSPYAPAIMTESKQARLGWSLEDKIAEQVGQMIERACVVNVSSIKACLSIDSQQPVSDRKVAAVLEQLGCISKRTDEGVLHITPDGVQRGFNKDTAPKSLKDELKKLNLGAF</sequence>
<proteinExistence type="predicted"/>
<reference evidence="2 3" key="1">
    <citation type="submission" date="2017-03" db="EMBL/GenBank/DDBJ databases">
        <title>Pseudomonas azotoformans: Salt tolerant bacteria having multiple plant growth promoting attributes.</title>
        <authorList>
            <person name="Srivastava A.K."/>
            <person name="Sharma A."/>
            <person name="Srivastava A.K."/>
            <person name="Jamali H."/>
            <person name="Yadav J."/>
            <person name="Srivastava R."/>
            <person name="Kashyap P.L."/>
            <person name="Chakdar H."/>
            <person name="Saxena A.K."/>
        </authorList>
    </citation>
    <scope>NUCLEOTIDE SEQUENCE [LARGE SCALE GENOMIC DNA]</scope>
    <source>
        <strain evidence="2 3">SC 14</strain>
    </source>
</reference>
<name>A0A4Q0HDA0_PSEAZ</name>